<evidence type="ECO:0000313" key="6">
    <source>
        <dbReference type="Proteomes" id="UP000255382"/>
    </source>
</evidence>
<dbReference type="SMART" id="SM00419">
    <property type="entry name" value="HTH_CRP"/>
    <property type="match status" value="1"/>
</dbReference>
<dbReference type="InterPro" id="IPR036388">
    <property type="entry name" value="WH-like_DNA-bd_sf"/>
</dbReference>
<reference evidence="5 6" key="1">
    <citation type="submission" date="2018-06" db="EMBL/GenBank/DDBJ databases">
        <authorList>
            <consortium name="Pathogen Informatics"/>
            <person name="Doyle S."/>
        </authorList>
    </citation>
    <scope>NUCLEOTIDE SEQUENCE [LARGE SCALE GENOMIC DNA]</scope>
    <source>
        <strain evidence="5 6">NCTC5050</strain>
    </source>
</reference>
<evidence type="ECO:0000256" key="3">
    <source>
        <dbReference type="ARBA" id="ARBA00023163"/>
    </source>
</evidence>
<sequence>MMKLDAWDKKILTLLQRNNRLSQREIADRISLSPSAVNRRIAALEDAGVIKGSVSLVDASKVGRPITIMVQVTIENERLDLLEEDKQRFVTCPQVQQVYYVTGDFDFLLVINVRDMAEYEALTRELFFCLGKYQVFPDHRVDAKCEAGNDGHYRVSRVKVDMGSQRTPRRCIYFPKSTLPCAKSTCLMEDDR</sequence>
<dbReference type="InterPro" id="IPR011008">
    <property type="entry name" value="Dimeric_a/b-barrel"/>
</dbReference>
<dbReference type="InterPro" id="IPR036390">
    <property type="entry name" value="WH_DNA-bd_sf"/>
</dbReference>
<name>A0A378BMH9_KLEPO</name>
<dbReference type="GO" id="GO:0043565">
    <property type="term" value="F:sequence-specific DNA binding"/>
    <property type="evidence" value="ECO:0007669"/>
    <property type="project" value="InterPro"/>
</dbReference>
<dbReference type="InterPro" id="IPR019887">
    <property type="entry name" value="Tscrpt_reg_AsnC/Lrp_C"/>
</dbReference>
<evidence type="ECO:0000313" key="5">
    <source>
        <dbReference type="EMBL" id="STV47188.1"/>
    </source>
</evidence>
<dbReference type="InterPro" id="IPR011991">
    <property type="entry name" value="ArsR-like_HTH"/>
</dbReference>
<dbReference type="InterPro" id="IPR000485">
    <property type="entry name" value="AsnC-type_HTH_dom"/>
</dbReference>
<dbReference type="AlphaFoldDB" id="A0A378BMH9"/>
<dbReference type="Pfam" id="PF13412">
    <property type="entry name" value="HTH_24"/>
    <property type="match status" value="1"/>
</dbReference>
<dbReference type="EMBL" id="UGLZ01000005">
    <property type="protein sequence ID" value="STV47188.1"/>
    <property type="molecule type" value="Genomic_DNA"/>
</dbReference>
<dbReference type="PANTHER" id="PTHR30154:SF34">
    <property type="entry name" value="TRANSCRIPTIONAL REGULATOR AZLB"/>
    <property type="match status" value="1"/>
</dbReference>
<feature type="domain" description="HTH asnC-type" evidence="4">
    <location>
        <begin position="4"/>
        <end position="65"/>
    </location>
</feature>
<dbReference type="SUPFAM" id="SSF46785">
    <property type="entry name" value="Winged helix' DNA-binding domain"/>
    <property type="match status" value="1"/>
</dbReference>
<dbReference type="GO" id="GO:0043200">
    <property type="term" value="P:response to amino acid"/>
    <property type="evidence" value="ECO:0007669"/>
    <property type="project" value="TreeGrafter"/>
</dbReference>
<dbReference type="GO" id="GO:0006355">
    <property type="term" value="P:regulation of DNA-templated transcription"/>
    <property type="evidence" value="ECO:0007669"/>
    <property type="project" value="InterPro"/>
</dbReference>
<dbReference type="Gene3D" id="1.10.10.10">
    <property type="entry name" value="Winged helix-like DNA-binding domain superfamily/Winged helix DNA-binding domain"/>
    <property type="match status" value="1"/>
</dbReference>
<dbReference type="Gene3D" id="3.30.70.920">
    <property type="match status" value="1"/>
</dbReference>
<accession>A0A378BMH9</accession>
<dbReference type="GO" id="GO:0005829">
    <property type="term" value="C:cytosol"/>
    <property type="evidence" value="ECO:0007669"/>
    <property type="project" value="TreeGrafter"/>
</dbReference>
<evidence type="ECO:0000259" key="4">
    <source>
        <dbReference type="PROSITE" id="PS50956"/>
    </source>
</evidence>
<dbReference type="SUPFAM" id="SSF54909">
    <property type="entry name" value="Dimeric alpha+beta barrel"/>
    <property type="match status" value="1"/>
</dbReference>
<dbReference type="CDD" id="cd00090">
    <property type="entry name" value="HTH_ARSR"/>
    <property type="match status" value="1"/>
</dbReference>
<dbReference type="InterPro" id="IPR019888">
    <property type="entry name" value="Tscrpt_reg_AsnC-like"/>
</dbReference>
<keyword evidence="3" id="KW-0804">Transcription</keyword>
<dbReference type="Proteomes" id="UP000255382">
    <property type="component" value="Unassembled WGS sequence"/>
</dbReference>
<dbReference type="PANTHER" id="PTHR30154">
    <property type="entry name" value="LEUCINE-RESPONSIVE REGULATORY PROTEIN"/>
    <property type="match status" value="1"/>
</dbReference>
<keyword evidence="1" id="KW-0805">Transcription regulation</keyword>
<keyword evidence="6" id="KW-1185">Reference proteome</keyword>
<evidence type="ECO:0000256" key="1">
    <source>
        <dbReference type="ARBA" id="ARBA00023015"/>
    </source>
</evidence>
<dbReference type="PROSITE" id="PS50956">
    <property type="entry name" value="HTH_ASNC_2"/>
    <property type="match status" value="1"/>
</dbReference>
<dbReference type="PRINTS" id="PR00033">
    <property type="entry name" value="HTHASNC"/>
</dbReference>
<dbReference type="SMART" id="SM00344">
    <property type="entry name" value="HTH_ASNC"/>
    <property type="match status" value="1"/>
</dbReference>
<gene>
    <name evidence="5" type="primary">lrp_2</name>
    <name evidence="5" type="ORF">NCTC5050_05352</name>
</gene>
<evidence type="ECO:0000256" key="2">
    <source>
        <dbReference type="ARBA" id="ARBA00023125"/>
    </source>
</evidence>
<dbReference type="InterPro" id="IPR012318">
    <property type="entry name" value="HTH_CRP"/>
</dbReference>
<keyword evidence="2" id="KW-0238">DNA-binding</keyword>
<dbReference type="FunFam" id="1.10.10.10:FF:000186">
    <property type="entry name" value="AsnC family transcriptional regulator"/>
    <property type="match status" value="1"/>
</dbReference>
<proteinExistence type="predicted"/>
<protein>
    <submittedName>
        <fullName evidence="5">Regulator for leucine (Or lrp) regulon and high-affinity branched-chain amino acid transport system</fullName>
    </submittedName>
</protein>
<dbReference type="Pfam" id="PF01037">
    <property type="entry name" value="AsnC_trans_reg"/>
    <property type="match status" value="1"/>
</dbReference>
<organism evidence="5 6">
    <name type="scientific">Klebsiella pneumoniae subsp. ozaenae</name>
    <dbReference type="NCBI Taxonomy" id="574"/>
    <lineage>
        <taxon>Bacteria</taxon>
        <taxon>Pseudomonadati</taxon>
        <taxon>Pseudomonadota</taxon>
        <taxon>Gammaproteobacteria</taxon>
        <taxon>Enterobacterales</taxon>
        <taxon>Enterobacteriaceae</taxon>
        <taxon>Klebsiella/Raoultella group</taxon>
        <taxon>Klebsiella</taxon>
        <taxon>Klebsiella pneumoniae complex</taxon>
    </lineage>
</organism>